<keyword evidence="2" id="KW-1133">Transmembrane helix</keyword>
<reference evidence="4 5" key="1">
    <citation type="submission" date="2019-01" db="EMBL/GenBank/DDBJ databases">
        <title>Agromyces.</title>
        <authorList>
            <person name="Li J."/>
        </authorList>
    </citation>
    <scope>NUCLEOTIDE SEQUENCE [LARGE SCALE GENOMIC DNA]</scope>
    <source>
        <strain evidence="4 5">DSM 15934</strain>
    </source>
</reference>
<feature type="domain" description="EamA" evidence="3">
    <location>
        <begin position="158"/>
        <end position="292"/>
    </location>
</feature>
<feature type="transmembrane region" description="Helical" evidence="2">
    <location>
        <begin position="189"/>
        <end position="208"/>
    </location>
</feature>
<evidence type="ECO:0000259" key="3">
    <source>
        <dbReference type="Pfam" id="PF00892"/>
    </source>
</evidence>
<evidence type="ECO:0000256" key="1">
    <source>
        <dbReference type="ARBA" id="ARBA00007362"/>
    </source>
</evidence>
<dbReference type="GO" id="GO:0016020">
    <property type="term" value="C:membrane"/>
    <property type="evidence" value="ECO:0007669"/>
    <property type="project" value="InterPro"/>
</dbReference>
<dbReference type="RefSeq" id="WP_129520579.1">
    <property type="nucleotide sequence ID" value="NZ_SDPN01000013.1"/>
</dbReference>
<proteinExistence type="inferred from homology"/>
<comment type="similarity">
    <text evidence="1">Belongs to the EamA transporter family.</text>
</comment>
<gene>
    <name evidence="4" type="ORF">ESP51_09050</name>
</gene>
<feature type="transmembrane region" description="Helical" evidence="2">
    <location>
        <begin position="252"/>
        <end position="271"/>
    </location>
</feature>
<feature type="transmembrane region" description="Helical" evidence="2">
    <location>
        <begin position="78"/>
        <end position="99"/>
    </location>
</feature>
<name>A0A4Q2L4C6_9MICO</name>
<feature type="transmembrane region" description="Helical" evidence="2">
    <location>
        <begin position="220"/>
        <end position="240"/>
    </location>
</feature>
<feature type="transmembrane region" description="Helical" evidence="2">
    <location>
        <begin position="12"/>
        <end position="36"/>
    </location>
</feature>
<comment type="caution">
    <text evidence="4">The sequence shown here is derived from an EMBL/GenBank/DDBJ whole genome shotgun (WGS) entry which is preliminary data.</text>
</comment>
<feature type="transmembrane region" description="Helical" evidence="2">
    <location>
        <begin position="135"/>
        <end position="152"/>
    </location>
</feature>
<keyword evidence="2" id="KW-0472">Membrane</keyword>
<keyword evidence="5" id="KW-1185">Reference proteome</keyword>
<protein>
    <submittedName>
        <fullName evidence="4">DMT family transporter</fullName>
    </submittedName>
</protein>
<evidence type="ECO:0000313" key="5">
    <source>
        <dbReference type="Proteomes" id="UP000293865"/>
    </source>
</evidence>
<dbReference type="InterPro" id="IPR000620">
    <property type="entry name" value="EamA_dom"/>
</dbReference>
<dbReference type="InterPro" id="IPR037185">
    <property type="entry name" value="EmrE-like"/>
</dbReference>
<feature type="transmembrane region" description="Helical" evidence="2">
    <location>
        <begin position="105"/>
        <end position="123"/>
    </location>
</feature>
<dbReference type="Proteomes" id="UP000293865">
    <property type="component" value="Unassembled WGS sequence"/>
</dbReference>
<feature type="transmembrane region" description="Helical" evidence="2">
    <location>
        <begin position="158"/>
        <end position="177"/>
    </location>
</feature>
<evidence type="ECO:0000256" key="2">
    <source>
        <dbReference type="SAM" id="Phobius"/>
    </source>
</evidence>
<dbReference type="OrthoDB" id="5430053at2"/>
<accession>A0A4Q2L4C6</accession>
<sequence>MRSVAASEPSVRLGLWWGAWPGLAGMVLLGSSVAVIDATQHLPVLGVQAARYAVAAVALVVMARAVGIRLVLPRRGDIGWVIGGAMSGLVAFNLATIVGTRHAEPGLLGAAVACIPLALAVAGPLSQRRRPSPRVMTGAIIVSIGAVAVTGWGRGDVIGILMAASLIACETGFTLLGARALPRMGPWSYSAATAAVAAIIFAVLAAIIERPALASFAEPATVIAILYLGAVATAVAFVFWFTGVQRLGPGTVGLCAGIAAPAAALIASLLGAPLPSLGAWIGMAVIAVGLVIGFLPWSRRPFFPTSRREELLERKT</sequence>
<keyword evidence="2" id="KW-0812">Transmembrane</keyword>
<dbReference type="SUPFAM" id="SSF103481">
    <property type="entry name" value="Multidrug resistance efflux transporter EmrE"/>
    <property type="match status" value="1"/>
</dbReference>
<dbReference type="AlphaFoldDB" id="A0A4Q2L4C6"/>
<feature type="transmembrane region" description="Helical" evidence="2">
    <location>
        <begin position="277"/>
        <end position="298"/>
    </location>
</feature>
<evidence type="ECO:0000313" key="4">
    <source>
        <dbReference type="EMBL" id="RXZ70971.1"/>
    </source>
</evidence>
<dbReference type="Pfam" id="PF00892">
    <property type="entry name" value="EamA"/>
    <property type="match status" value="1"/>
</dbReference>
<organism evidence="4 5">
    <name type="scientific">Agromyces albus</name>
    <dbReference type="NCBI Taxonomy" id="205332"/>
    <lineage>
        <taxon>Bacteria</taxon>
        <taxon>Bacillati</taxon>
        <taxon>Actinomycetota</taxon>
        <taxon>Actinomycetes</taxon>
        <taxon>Micrococcales</taxon>
        <taxon>Microbacteriaceae</taxon>
        <taxon>Agromyces</taxon>
    </lineage>
</organism>
<dbReference type="EMBL" id="SDPN01000013">
    <property type="protein sequence ID" value="RXZ70971.1"/>
    <property type="molecule type" value="Genomic_DNA"/>
</dbReference>
<feature type="transmembrane region" description="Helical" evidence="2">
    <location>
        <begin position="48"/>
        <end position="66"/>
    </location>
</feature>